<reference evidence="3 4" key="1">
    <citation type="submission" date="2016-12" db="EMBL/GenBank/DDBJ databases">
        <title>Study of bacterial adaptation to deep sea.</title>
        <authorList>
            <person name="Song J."/>
            <person name="Yoshizawa S."/>
            <person name="Kogure K."/>
        </authorList>
    </citation>
    <scope>NUCLEOTIDE SEQUENCE [LARGE SCALE GENOMIC DNA]</scope>
    <source>
        <strain evidence="3 4">SAORIC-165</strain>
    </source>
</reference>
<dbReference type="Proteomes" id="UP000239907">
    <property type="component" value="Unassembled WGS sequence"/>
</dbReference>
<keyword evidence="2" id="KW-0472">Membrane</keyword>
<evidence type="ECO:0000313" key="3">
    <source>
        <dbReference type="EMBL" id="PQJ28619.1"/>
    </source>
</evidence>
<proteinExistence type="predicted"/>
<feature type="region of interest" description="Disordered" evidence="1">
    <location>
        <begin position="57"/>
        <end position="113"/>
    </location>
</feature>
<evidence type="ECO:0000313" key="4">
    <source>
        <dbReference type="Proteomes" id="UP000239907"/>
    </source>
</evidence>
<keyword evidence="2" id="KW-1133">Transmembrane helix</keyword>
<feature type="compositionally biased region" description="Basic and acidic residues" evidence="1">
    <location>
        <begin position="57"/>
        <end position="66"/>
    </location>
</feature>
<dbReference type="RefSeq" id="WP_105043117.1">
    <property type="nucleotide sequence ID" value="NZ_MQWA01000001.1"/>
</dbReference>
<gene>
    <name evidence="3" type="ORF">BSZ32_08960</name>
</gene>
<feature type="compositionally biased region" description="Basic and acidic residues" evidence="1">
    <location>
        <begin position="94"/>
        <end position="113"/>
    </location>
</feature>
<organism evidence="3 4">
    <name type="scientific">Rubritalea profundi</name>
    <dbReference type="NCBI Taxonomy" id="1658618"/>
    <lineage>
        <taxon>Bacteria</taxon>
        <taxon>Pseudomonadati</taxon>
        <taxon>Verrucomicrobiota</taxon>
        <taxon>Verrucomicrobiia</taxon>
        <taxon>Verrucomicrobiales</taxon>
        <taxon>Rubritaleaceae</taxon>
        <taxon>Rubritalea</taxon>
    </lineage>
</organism>
<protein>
    <submittedName>
        <fullName evidence="3">Uncharacterized protein</fullName>
    </submittedName>
</protein>
<keyword evidence="2" id="KW-0812">Transmembrane</keyword>
<accession>A0A2S7U0T1</accession>
<comment type="caution">
    <text evidence="3">The sequence shown here is derived from an EMBL/GenBank/DDBJ whole genome shotgun (WGS) entry which is preliminary data.</text>
</comment>
<keyword evidence="4" id="KW-1185">Reference proteome</keyword>
<sequence>MSSSENSSLLPFILISSVVVICGYLFITKMLTDNVSKANPKPQVEELTTALGALRSAQEEAAKPAENEISTPLTPAATKIPANNVTDNLQSQLKKQEQQRNEMMRSLKGASDK</sequence>
<evidence type="ECO:0000256" key="2">
    <source>
        <dbReference type="SAM" id="Phobius"/>
    </source>
</evidence>
<feature type="transmembrane region" description="Helical" evidence="2">
    <location>
        <begin position="6"/>
        <end position="27"/>
    </location>
</feature>
<dbReference type="AlphaFoldDB" id="A0A2S7U0T1"/>
<feature type="compositionally biased region" description="Polar residues" evidence="1">
    <location>
        <begin position="81"/>
        <end position="93"/>
    </location>
</feature>
<dbReference type="EMBL" id="MQWA01000001">
    <property type="protein sequence ID" value="PQJ28619.1"/>
    <property type="molecule type" value="Genomic_DNA"/>
</dbReference>
<evidence type="ECO:0000256" key="1">
    <source>
        <dbReference type="SAM" id="MobiDB-lite"/>
    </source>
</evidence>
<name>A0A2S7U0T1_9BACT</name>